<evidence type="ECO:0000313" key="3">
    <source>
        <dbReference type="Proteomes" id="UP000188268"/>
    </source>
</evidence>
<comment type="caution">
    <text evidence="2">The sequence shown here is derived from an EMBL/GenBank/DDBJ whole genome shotgun (WGS) entry which is preliminary data.</text>
</comment>
<evidence type="ECO:0000313" key="2">
    <source>
        <dbReference type="EMBL" id="OMP12278.1"/>
    </source>
</evidence>
<name>A0A1R3KZ28_COCAP</name>
<keyword evidence="3" id="KW-1185">Reference proteome</keyword>
<sequence>NTLLLHSNSAAYAFALQITQAMIIHS</sequence>
<proteinExistence type="predicted"/>
<dbReference type="Proteomes" id="UP000188268">
    <property type="component" value="Unassembled WGS sequence"/>
</dbReference>
<feature type="non-terminal residue" evidence="2">
    <location>
        <position position="1"/>
    </location>
</feature>
<dbReference type="EMBL" id="AWWV01000187">
    <property type="protein sequence ID" value="OMP12278.1"/>
    <property type="molecule type" value="Genomic_DNA"/>
</dbReference>
<gene>
    <name evidence="2" type="ORF">CCACVL1_00056</name>
    <name evidence="1" type="ORF">CCACVL1_01852</name>
</gene>
<protein>
    <submittedName>
        <fullName evidence="2">Uncharacterized protein</fullName>
    </submittedName>
</protein>
<accession>A0A1R3KZ28</accession>
<dbReference type="EMBL" id="AWWV01005272">
    <property type="protein sequence ID" value="OMP05667.1"/>
    <property type="molecule type" value="Genomic_DNA"/>
</dbReference>
<dbReference type="Gramene" id="OMP05667">
    <property type="protein sequence ID" value="OMP05667"/>
    <property type="gene ID" value="CCACVL1_01852"/>
</dbReference>
<reference evidence="2 3" key="1">
    <citation type="submission" date="2013-09" db="EMBL/GenBank/DDBJ databases">
        <title>Corchorus capsularis genome sequencing.</title>
        <authorList>
            <person name="Alam M."/>
            <person name="Haque M.S."/>
            <person name="Islam M.S."/>
            <person name="Emdad E.M."/>
            <person name="Islam M.M."/>
            <person name="Ahmed B."/>
            <person name="Halim A."/>
            <person name="Hossen Q.M.M."/>
            <person name="Hossain M.Z."/>
            <person name="Ahmed R."/>
            <person name="Khan M.M."/>
            <person name="Islam R."/>
            <person name="Rashid M.M."/>
            <person name="Khan S.A."/>
            <person name="Rahman M.S."/>
            <person name="Alam M."/>
        </authorList>
    </citation>
    <scope>NUCLEOTIDE SEQUENCE [LARGE SCALE GENOMIC DNA]</scope>
    <source>
        <strain evidence="3">cv. CVL-1</strain>
        <tissue evidence="2">Whole seedling</tissue>
    </source>
</reference>
<dbReference type="Gramene" id="OMP12278">
    <property type="protein sequence ID" value="OMP12278"/>
    <property type="gene ID" value="CCACVL1_00056"/>
</dbReference>
<dbReference type="AlphaFoldDB" id="A0A1R3KZ28"/>
<evidence type="ECO:0000313" key="1">
    <source>
        <dbReference type="EMBL" id="OMP05667.1"/>
    </source>
</evidence>
<organism evidence="2 3">
    <name type="scientific">Corchorus capsularis</name>
    <name type="common">Jute</name>
    <dbReference type="NCBI Taxonomy" id="210143"/>
    <lineage>
        <taxon>Eukaryota</taxon>
        <taxon>Viridiplantae</taxon>
        <taxon>Streptophyta</taxon>
        <taxon>Embryophyta</taxon>
        <taxon>Tracheophyta</taxon>
        <taxon>Spermatophyta</taxon>
        <taxon>Magnoliopsida</taxon>
        <taxon>eudicotyledons</taxon>
        <taxon>Gunneridae</taxon>
        <taxon>Pentapetalae</taxon>
        <taxon>rosids</taxon>
        <taxon>malvids</taxon>
        <taxon>Malvales</taxon>
        <taxon>Malvaceae</taxon>
        <taxon>Grewioideae</taxon>
        <taxon>Apeibeae</taxon>
        <taxon>Corchorus</taxon>
    </lineage>
</organism>